<accession>A0A8S2G8Q4</accession>
<dbReference type="Proteomes" id="UP000682733">
    <property type="component" value="Unassembled WGS sequence"/>
</dbReference>
<dbReference type="Proteomes" id="UP000677228">
    <property type="component" value="Unassembled WGS sequence"/>
</dbReference>
<feature type="non-terminal residue" evidence="1">
    <location>
        <position position="1"/>
    </location>
</feature>
<evidence type="ECO:0000313" key="1">
    <source>
        <dbReference type="EMBL" id="CAF1635892.1"/>
    </source>
</evidence>
<reference evidence="1" key="1">
    <citation type="submission" date="2021-02" db="EMBL/GenBank/DDBJ databases">
        <authorList>
            <person name="Nowell W R."/>
        </authorList>
    </citation>
    <scope>NUCLEOTIDE SEQUENCE</scope>
</reference>
<dbReference type="EMBL" id="CAJNOK010060569">
    <property type="protein sequence ID" value="CAF1635892.1"/>
    <property type="molecule type" value="Genomic_DNA"/>
</dbReference>
<name>A0A8S2G8Q4_9BILA</name>
<dbReference type="AlphaFoldDB" id="A0A8S2G8Q4"/>
<comment type="caution">
    <text evidence="1">The sequence shown here is derived from an EMBL/GenBank/DDBJ whole genome shotgun (WGS) entry which is preliminary data.</text>
</comment>
<evidence type="ECO:0000313" key="2">
    <source>
        <dbReference type="EMBL" id="CAF4466936.1"/>
    </source>
</evidence>
<evidence type="ECO:0000313" key="3">
    <source>
        <dbReference type="Proteomes" id="UP000677228"/>
    </source>
</evidence>
<dbReference type="EMBL" id="CAJOBA010086785">
    <property type="protein sequence ID" value="CAF4466936.1"/>
    <property type="molecule type" value="Genomic_DNA"/>
</dbReference>
<organism evidence="1 3">
    <name type="scientific">Didymodactylos carnosus</name>
    <dbReference type="NCBI Taxonomy" id="1234261"/>
    <lineage>
        <taxon>Eukaryota</taxon>
        <taxon>Metazoa</taxon>
        <taxon>Spiralia</taxon>
        <taxon>Gnathifera</taxon>
        <taxon>Rotifera</taxon>
        <taxon>Eurotatoria</taxon>
        <taxon>Bdelloidea</taxon>
        <taxon>Philodinida</taxon>
        <taxon>Philodinidae</taxon>
        <taxon>Didymodactylos</taxon>
    </lineage>
</organism>
<gene>
    <name evidence="1" type="ORF">OVA965_LOCUS43995</name>
    <name evidence="2" type="ORF">TMI583_LOCUS46509</name>
</gene>
<sequence length="193" mass="21755">MDYTSNMNIRANTRDYVMPFITDLPITTIDSIKLQAMVISELTGTTSELTRSTAILASKRCNQLGNVLSKMVQLISMEDAVMAAENIATCSSNVLVGVNAPLLERSQVLDSDYQQANSLPLDYDTDIEQIWSDLRLFAEYDDFSTETIEKNRNIYYQQQTADDISIQVEETLSMITNVLSYHMNVGQKIEIET</sequence>
<proteinExistence type="predicted"/>
<protein>
    <submittedName>
        <fullName evidence="1">Uncharacterized protein</fullName>
    </submittedName>
</protein>